<feature type="compositionally biased region" description="Acidic residues" evidence="1">
    <location>
        <begin position="361"/>
        <end position="375"/>
    </location>
</feature>
<dbReference type="EMBL" id="BFEA01000486">
    <property type="protein sequence ID" value="GBG84674.1"/>
    <property type="molecule type" value="Genomic_DNA"/>
</dbReference>
<accession>A0A388LQT3</accession>
<name>A0A388LQT3_CHABU</name>
<feature type="compositionally biased region" description="Basic and acidic residues" evidence="1">
    <location>
        <begin position="408"/>
        <end position="417"/>
    </location>
</feature>
<keyword evidence="3" id="KW-1185">Reference proteome</keyword>
<feature type="compositionally biased region" description="Basic and acidic residues" evidence="1">
    <location>
        <begin position="376"/>
        <end position="386"/>
    </location>
</feature>
<dbReference type="Gramene" id="GBG84674">
    <property type="protein sequence ID" value="GBG84674"/>
    <property type="gene ID" value="CBR_g39049"/>
</dbReference>
<feature type="compositionally biased region" description="Basic residues" evidence="1">
    <location>
        <begin position="310"/>
        <end position="320"/>
    </location>
</feature>
<feature type="compositionally biased region" description="Basic and acidic residues" evidence="1">
    <location>
        <begin position="351"/>
        <end position="360"/>
    </location>
</feature>
<evidence type="ECO:0000313" key="2">
    <source>
        <dbReference type="EMBL" id="GBG84674.1"/>
    </source>
</evidence>
<reference evidence="2 3" key="1">
    <citation type="journal article" date="2018" name="Cell">
        <title>The Chara Genome: Secondary Complexity and Implications for Plant Terrestrialization.</title>
        <authorList>
            <person name="Nishiyama T."/>
            <person name="Sakayama H."/>
            <person name="Vries J.D."/>
            <person name="Buschmann H."/>
            <person name="Saint-Marcoux D."/>
            <person name="Ullrich K.K."/>
            <person name="Haas F.B."/>
            <person name="Vanderstraeten L."/>
            <person name="Becker D."/>
            <person name="Lang D."/>
            <person name="Vosolsobe S."/>
            <person name="Rombauts S."/>
            <person name="Wilhelmsson P.K.I."/>
            <person name="Janitza P."/>
            <person name="Kern R."/>
            <person name="Heyl A."/>
            <person name="Rumpler F."/>
            <person name="Villalobos L.I.A.C."/>
            <person name="Clay J.M."/>
            <person name="Skokan R."/>
            <person name="Toyoda A."/>
            <person name="Suzuki Y."/>
            <person name="Kagoshima H."/>
            <person name="Schijlen E."/>
            <person name="Tajeshwar N."/>
            <person name="Catarino B."/>
            <person name="Hetherington A.J."/>
            <person name="Saltykova A."/>
            <person name="Bonnot C."/>
            <person name="Breuninger H."/>
            <person name="Symeonidi A."/>
            <person name="Radhakrishnan G.V."/>
            <person name="Van Nieuwerburgh F."/>
            <person name="Deforce D."/>
            <person name="Chang C."/>
            <person name="Karol K.G."/>
            <person name="Hedrich R."/>
            <person name="Ulvskov P."/>
            <person name="Glockner G."/>
            <person name="Delwiche C.F."/>
            <person name="Petrasek J."/>
            <person name="Van de Peer Y."/>
            <person name="Friml J."/>
            <person name="Beilby M."/>
            <person name="Dolan L."/>
            <person name="Kohara Y."/>
            <person name="Sugano S."/>
            <person name="Fujiyama A."/>
            <person name="Delaux P.-M."/>
            <person name="Quint M."/>
            <person name="TheiBen G."/>
            <person name="Hagemann M."/>
            <person name="Harholt J."/>
            <person name="Dunand C."/>
            <person name="Zachgo S."/>
            <person name="Langdale J."/>
            <person name="Maumus F."/>
            <person name="Straeten D.V.D."/>
            <person name="Gould S.B."/>
            <person name="Rensing S.A."/>
        </authorList>
    </citation>
    <scope>NUCLEOTIDE SEQUENCE [LARGE SCALE GENOMIC DNA]</scope>
    <source>
        <strain evidence="2 3">S276</strain>
    </source>
</reference>
<feature type="compositionally biased region" description="Basic and acidic residues" evidence="1">
    <location>
        <begin position="321"/>
        <end position="344"/>
    </location>
</feature>
<dbReference type="OrthoDB" id="3208495at2759"/>
<feature type="compositionally biased region" description="Polar residues" evidence="1">
    <location>
        <begin position="256"/>
        <end position="267"/>
    </location>
</feature>
<feature type="region of interest" description="Disordered" evidence="1">
    <location>
        <begin position="200"/>
        <end position="232"/>
    </location>
</feature>
<organism evidence="2 3">
    <name type="scientific">Chara braunii</name>
    <name type="common">Braun's stonewort</name>
    <dbReference type="NCBI Taxonomy" id="69332"/>
    <lineage>
        <taxon>Eukaryota</taxon>
        <taxon>Viridiplantae</taxon>
        <taxon>Streptophyta</taxon>
        <taxon>Charophyceae</taxon>
        <taxon>Charales</taxon>
        <taxon>Characeae</taxon>
        <taxon>Chara</taxon>
    </lineage>
</organism>
<feature type="compositionally biased region" description="Acidic residues" evidence="1">
    <location>
        <begin position="201"/>
        <end position="213"/>
    </location>
</feature>
<evidence type="ECO:0000313" key="3">
    <source>
        <dbReference type="Proteomes" id="UP000265515"/>
    </source>
</evidence>
<feature type="region of interest" description="Disordered" evidence="1">
    <location>
        <begin position="256"/>
        <end position="449"/>
    </location>
</feature>
<gene>
    <name evidence="2" type="ORF">CBR_g39049</name>
</gene>
<feature type="compositionally biased region" description="Basic and acidic residues" evidence="1">
    <location>
        <begin position="294"/>
        <end position="309"/>
    </location>
</feature>
<proteinExistence type="predicted"/>
<comment type="caution">
    <text evidence="2">The sequence shown here is derived from an EMBL/GenBank/DDBJ whole genome shotgun (WGS) entry which is preliminary data.</text>
</comment>
<dbReference type="AlphaFoldDB" id="A0A388LQT3"/>
<sequence>MRSTIMANGEGCVKARTLLQRFRESPHVRVDKDVEDSAYSLKGVVQWMCSEGMCEEGDVDMTMQQKGGTYKPADFKKLLGTVARNGEMLVDGSKEELKSGAAEILVLSRKKHITQTSPEDFQNVPVIVADGVEYVLLDQLKMDSGPRVCDCGRPFMSLRTVSSHRARACPAVADERTHGKEVGVVDDAGLSSIGAVNLVSDESEDVEAPENVDGEGGTFKEQQPRPVESFDSSRKLATLIFSARGSVEWISNLRNGSKVSLPSSQGEISKLKERNESPPATPAPRNRASGVENHPTKTPEKRSREDGMSKVHRRTKKRITYKKDRMVEMIDLRASDAMDSAAREEAEEEHDQSISEKSNGEENEATSDEGGDCETSDGRSRDTHNADDEDGRSSDGTAQDEGGDGAGEDDRSADGRESSPSPRRTRRMKEPESGGEGGATGAPPPLTDN</sequence>
<protein>
    <submittedName>
        <fullName evidence="2">Uncharacterized protein</fullName>
    </submittedName>
</protein>
<evidence type="ECO:0000256" key="1">
    <source>
        <dbReference type="SAM" id="MobiDB-lite"/>
    </source>
</evidence>
<dbReference type="Proteomes" id="UP000265515">
    <property type="component" value="Unassembled WGS sequence"/>
</dbReference>